<keyword evidence="3" id="KW-1185">Reference proteome</keyword>
<reference evidence="2 3" key="1">
    <citation type="submission" date="2023-10" db="EMBL/GenBank/DDBJ databases">
        <title>Holzapfeliella saturejae sp. nov. isolated from Satureja montana flowers.</title>
        <authorList>
            <person name="Alcantara C."/>
            <person name="Zuniga M."/>
            <person name="Landete J.M."/>
            <person name="Monedero V."/>
        </authorList>
    </citation>
    <scope>NUCLEOTIDE SEQUENCE [LARGE SCALE GENOMIC DNA]</scope>
    <source>
        <strain evidence="2 3">He02</strain>
    </source>
</reference>
<keyword evidence="1" id="KW-0812">Transmembrane</keyword>
<name>A0ABU8SI24_9LACO</name>
<sequence>MNLILAFISSGALGFIAYQVSQSFGFLDLEANDSFKKAFSVFLSFMGTIVAMMAMNTINFETPSQIFILVILSLLIVILLMAAISAVIPMAKKYRSNINIKNVKMTPSDKSPFSFNLDAIEKVMHENKKKPYVAVFDKDRKLIISGIARGIPTDKDKLQFTFSEKINSVQDFIPKNIQGELTDFEIMKQAVECNPGASTITYFSDVKEYIFVTFAPDAILDEK</sequence>
<gene>
    <name evidence="2" type="ORF">R4Y45_07410</name>
</gene>
<feature type="transmembrane region" description="Helical" evidence="1">
    <location>
        <begin position="66"/>
        <end position="91"/>
    </location>
</feature>
<comment type="caution">
    <text evidence="2">The sequence shown here is derived from an EMBL/GenBank/DDBJ whole genome shotgun (WGS) entry which is preliminary data.</text>
</comment>
<keyword evidence="1" id="KW-1133">Transmembrane helix</keyword>
<dbReference type="EMBL" id="JAWMWG010000006">
    <property type="protein sequence ID" value="MEJ6349047.1"/>
    <property type="molecule type" value="Genomic_DNA"/>
</dbReference>
<evidence type="ECO:0000313" key="2">
    <source>
        <dbReference type="EMBL" id="MEJ6349047.1"/>
    </source>
</evidence>
<accession>A0ABU8SI24</accession>
<keyword evidence="1" id="KW-0472">Membrane</keyword>
<feature type="transmembrane region" description="Helical" evidence="1">
    <location>
        <begin position="6"/>
        <end position="27"/>
    </location>
</feature>
<evidence type="ECO:0000313" key="3">
    <source>
        <dbReference type="Proteomes" id="UP001377804"/>
    </source>
</evidence>
<proteinExistence type="predicted"/>
<dbReference type="Proteomes" id="UP001377804">
    <property type="component" value="Unassembled WGS sequence"/>
</dbReference>
<evidence type="ECO:0000256" key="1">
    <source>
        <dbReference type="SAM" id="Phobius"/>
    </source>
</evidence>
<feature type="transmembrane region" description="Helical" evidence="1">
    <location>
        <begin position="39"/>
        <end position="60"/>
    </location>
</feature>
<dbReference type="RefSeq" id="WP_339970625.1">
    <property type="nucleotide sequence ID" value="NZ_JAWMWG010000006.1"/>
</dbReference>
<organism evidence="2 3">
    <name type="scientific">Holzapfeliella saturejae</name>
    <dbReference type="NCBI Taxonomy" id="3082953"/>
    <lineage>
        <taxon>Bacteria</taxon>
        <taxon>Bacillati</taxon>
        <taxon>Bacillota</taxon>
        <taxon>Bacilli</taxon>
        <taxon>Lactobacillales</taxon>
        <taxon>Lactobacillaceae</taxon>
        <taxon>Holzapfeliella</taxon>
    </lineage>
</organism>
<protein>
    <submittedName>
        <fullName evidence="2">Uncharacterized protein</fullName>
    </submittedName>
</protein>